<dbReference type="InterPro" id="IPR019670">
    <property type="entry name" value="DUF2523"/>
</dbReference>
<keyword evidence="5" id="KW-1185">Reference proteome</keyword>
<feature type="transmembrane region" description="Helical" evidence="1">
    <location>
        <begin position="26"/>
        <end position="51"/>
    </location>
</feature>
<dbReference type="EMBL" id="NMRN01000010">
    <property type="protein sequence ID" value="PAS94079.1"/>
    <property type="molecule type" value="Genomic_DNA"/>
</dbReference>
<dbReference type="Pfam" id="PF10734">
    <property type="entry name" value="DUF2523"/>
    <property type="match status" value="1"/>
</dbReference>
<name>A0A272EVD6_9RHOO</name>
<evidence type="ECO:0000313" key="3">
    <source>
        <dbReference type="EMBL" id="PAS94079.1"/>
    </source>
</evidence>
<feature type="transmembrane region" description="Helical" evidence="1">
    <location>
        <begin position="92"/>
        <end position="113"/>
    </location>
</feature>
<sequence>MALPVIAASLVGGIVAGLTQFFSKRIGMILVGLGLTFTMVKGFEILIGYIVSDFTQMVAYVQSAGGGSGGGSAAGLGAVMIQFAAYAGLFDALNILISGWMAFASLSSLSFTLKRLNK</sequence>
<evidence type="ECO:0000256" key="1">
    <source>
        <dbReference type="SAM" id="Phobius"/>
    </source>
</evidence>
<organism evidence="3 4">
    <name type="scientific">Candidatus Dactylopiibacterium carminicum</name>
    <dbReference type="NCBI Taxonomy" id="857335"/>
    <lineage>
        <taxon>Bacteria</taxon>
        <taxon>Pseudomonadati</taxon>
        <taxon>Pseudomonadota</taxon>
        <taxon>Betaproteobacteria</taxon>
        <taxon>Rhodocyclales</taxon>
        <taxon>Rhodocyclaceae</taxon>
        <taxon>Candidatus Dactylopiibacterium</taxon>
    </lineage>
</organism>
<comment type="caution">
    <text evidence="3">The sequence shown here is derived from an EMBL/GenBank/DDBJ whole genome shotgun (WGS) entry which is preliminary data.</text>
</comment>
<evidence type="ECO:0000313" key="4">
    <source>
        <dbReference type="Proteomes" id="UP000216107"/>
    </source>
</evidence>
<accession>A0A272EVD6</accession>
<proteinExistence type="predicted"/>
<dbReference type="RefSeq" id="WP_095523654.1">
    <property type="nucleotide sequence ID" value="NZ_MDUX01000009.1"/>
</dbReference>
<dbReference type="Proteomes" id="UP000623509">
    <property type="component" value="Unassembled WGS sequence"/>
</dbReference>
<reference evidence="3 4" key="2">
    <citation type="submission" date="2017-07" db="EMBL/GenBank/DDBJ databases">
        <title>Candidatus Dactylopiibacterium carminicum, a nitrogen-fixing symbiont of the cochineal insect Dactylopius coccus and Dactylopius opuntiae (Hemiptera: Coccoidea: Dactylopiidae).</title>
        <authorList>
            <person name="Vera A."/>
        </authorList>
    </citation>
    <scope>NUCLEOTIDE SEQUENCE [LARGE SCALE GENOMIC DNA]</scope>
    <source>
        <strain evidence="3 4">NFDCM</strain>
    </source>
</reference>
<reference evidence="2 5" key="1">
    <citation type="submission" date="2016-08" db="EMBL/GenBank/DDBJ databases">
        <title>Candidatus Dactylopiibacterium carminicum genome sequence.</title>
        <authorList>
            <person name="Ramirez-Puebla S.T."/>
            <person name="Ormeno-Orrillo E."/>
            <person name="Vera-Ponce De Leon A."/>
            <person name="Luis L."/>
            <person name="Sanchez-Flores A."/>
            <person name="Monica R."/>
            <person name="Martinez-Romero E."/>
        </authorList>
    </citation>
    <scope>NUCLEOTIDE SEQUENCE [LARGE SCALE GENOMIC DNA]</scope>
    <source>
        <strain evidence="2">END1</strain>
    </source>
</reference>
<protein>
    <submittedName>
        <fullName evidence="2">DUF2523 domain-containing protein</fullName>
    </submittedName>
</protein>
<dbReference type="OrthoDB" id="9182792at2"/>
<dbReference type="EMBL" id="MDUX01000009">
    <property type="protein sequence ID" value="KAF7600091.1"/>
    <property type="molecule type" value="Genomic_DNA"/>
</dbReference>
<dbReference type="AlphaFoldDB" id="A0A272EVD6"/>
<evidence type="ECO:0000313" key="5">
    <source>
        <dbReference type="Proteomes" id="UP000623509"/>
    </source>
</evidence>
<dbReference type="Proteomes" id="UP000216107">
    <property type="component" value="Unassembled WGS sequence"/>
</dbReference>
<keyword evidence="1" id="KW-0812">Transmembrane</keyword>
<keyword evidence="1" id="KW-0472">Membrane</keyword>
<keyword evidence="1" id="KW-1133">Transmembrane helix</keyword>
<gene>
    <name evidence="2" type="ORF">BGI27_04145</name>
    <name evidence="3" type="ORF">CGU29_05410</name>
</gene>
<evidence type="ECO:0000313" key="2">
    <source>
        <dbReference type="EMBL" id="KAF7600091.1"/>
    </source>
</evidence>